<dbReference type="SUPFAM" id="SSF52172">
    <property type="entry name" value="CheY-like"/>
    <property type="match status" value="1"/>
</dbReference>
<dbReference type="EMBL" id="JAZBJZ010000004">
    <property type="protein sequence ID" value="MEE3715507.1"/>
    <property type="molecule type" value="Genomic_DNA"/>
</dbReference>
<dbReference type="InterPro" id="IPR024186">
    <property type="entry name" value="Sig_transdc_resp-reg_PatA"/>
</dbReference>
<evidence type="ECO:0000259" key="3">
    <source>
        <dbReference type="PROSITE" id="PS50110"/>
    </source>
</evidence>
<feature type="modified residue" description="4-aspartylphosphate" evidence="2">
    <location>
        <position position="287"/>
    </location>
</feature>
<dbReference type="PANTHER" id="PTHR44591:SF3">
    <property type="entry name" value="RESPONSE REGULATORY DOMAIN-CONTAINING PROTEIN"/>
    <property type="match status" value="1"/>
</dbReference>
<organism evidence="4 5">
    <name type="scientific">Tumidithrix elongata BACA0141</name>
    <dbReference type="NCBI Taxonomy" id="2716417"/>
    <lineage>
        <taxon>Bacteria</taxon>
        <taxon>Bacillati</taxon>
        <taxon>Cyanobacteriota</taxon>
        <taxon>Cyanophyceae</taxon>
        <taxon>Pseudanabaenales</taxon>
        <taxon>Pseudanabaenaceae</taxon>
        <taxon>Tumidithrix</taxon>
        <taxon>Tumidithrix elongata</taxon>
    </lineage>
</organism>
<sequence>MQGTLREIDVNSIIRLIEYGQRSGELLIESSTGQFWYIFFCNGEIVYATDPDSNLTRLRDYLFGLRLDRAFEQVMTSKLGINVLEYGQIWSLLESNILSTKQAIAIVENMVSEVLFDVLSLHKGTFVFEMGSALSPQLTSIKFSAIASDIVRQIQVWKQFHPYIQSPHQFPIQLQPEAIPHLSHWIDGKTSIRQLARYSGQSTFKIAEVIYTAIGNGLVSMASVIPTVPEKIKLESPRIICIDDSMTICRTVEYILHNHGYQVAAVSSPTKALSLVFQLKPNLILCDITMPDIDGYELCAMLRKSSIFSQTPIIMLTGKDGFIDRVKARMVGATEYLTKPFGEKELLTIVEKYLNNQAKNSEFMDNVGAMNLQYDHKDF</sequence>
<gene>
    <name evidence="4" type="ORF">V2H45_01970</name>
</gene>
<protein>
    <submittedName>
        <fullName evidence="4">Response regulator</fullName>
    </submittedName>
</protein>
<dbReference type="InterPro" id="IPR001789">
    <property type="entry name" value="Sig_transdc_resp-reg_receiver"/>
</dbReference>
<dbReference type="RefSeq" id="WP_330481930.1">
    <property type="nucleotide sequence ID" value="NZ_JAZBJZ010000004.1"/>
</dbReference>
<dbReference type="Proteomes" id="UP001333818">
    <property type="component" value="Unassembled WGS sequence"/>
</dbReference>
<dbReference type="PIRSF" id="PIRSF005897">
    <property type="entry name" value="RR_PatA"/>
    <property type="match status" value="1"/>
</dbReference>
<evidence type="ECO:0000256" key="2">
    <source>
        <dbReference type="PROSITE-ProRule" id="PRU00169"/>
    </source>
</evidence>
<reference evidence="4" key="1">
    <citation type="submission" date="2024-01" db="EMBL/GenBank/DDBJ databases">
        <title>Bank of Algae and Cyanobacteria of the Azores (BACA) strain genomes.</title>
        <authorList>
            <person name="Luz R."/>
            <person name="Cordeiro R."/>
            <person name="Fonseca A."/>
            <person name="Goncalves V."/>
        </authorList>
    </citation>
    <scope>NUCLEOTIDE SEQUENCE</scope>
    <source>
        <strain evidence="4">BACA0141</strain>
    </source>
</reference>
<dbReference type="Pfam" id="PF00072">
    <property type="entry name" value="Response_reg"/>
    <property type="match status" value="1"/>
</dbReference>
<dbReference type="SMART" id="SM00448">
    <property type="entry name" value="REC"/>
    <property type="match status" value="1"/>
</dbReference>
<accession>A0AAW9PPZ4</accession>
<dbReference type="InterPro" id="IPR025497">
    <property type="entry name" value="PatA-like_N"/>
</dbReference>
<keyword evidence="5" id="KW-1185">Reference proteome</keyword>
<dbReference type="GO" id="GO:0000160">
    <property type="term" value="P:phosphorelay signal transduction system"/>
    <property type="evidence" value="ECO:0007669"/>
    <property type="project" value="InterPro"/>
</dbReference>
<name>A0AAW9PPZ4_9CYAN</name>
<dbReference type="PANTHER" id="PTHR44591">
    <property type="entry name" value="STRESS RESPONSE REGULATOR PROTEIN 1"/>
    <property type="match status" value="1"/>
</dbReference>
<dbReference type="Pfam" id="PF14332">
    <property type="entry name" value="DUF4388"/>
    <property type="match status" value="1"/>
</dbReference>
<proteinExistence type="predicted"/>
<evidence type="ECO:0000256" key="1">
    <source>
        <dbReference type="ARBA" id="ARBA00022553"/>
    </source>
</evidence>
<evidence type="ECO:0000313" key="4">
    <source>
        <dbReference type="EMBL" id="MEE3715507.1"/>
    </source>
</evidence>
<dbReference type="Gene3D" id="3.40.50.2300">
    <property type="match status" value="1"/>
</dbReference>
<comment type="caution">
    <text evidence="4">The sequence shown here is derived from an EMBL/GenBank/DDBJ whole genome shotgun (WGS) entry which is preliminary data.</text>
</comment>
<keyword evidence="1 2" id="KW-0597">Phosphoprotein</keyword>
<dbReference type="PROSITE" id="PS50110">
    <property type="entry name" value="RESPONSE_REGULATORY"/>
    <property type="match status" value="1"/>
</dbReference>
<dbReference type="AlphaFoldDB" id="A0AAW9PPZ4"/>
<feature type="domain" description="Response regulatory" evidence="3">
    <location>
        <begin position="238"/>
        <end position="354"/>
    </location>
</feature>
<dbReference type="InterPro" id="IPR050595">
    <property type="entry name" value="Bact_response_regulator"/>
</dbReference>
<dbReference type="InterPro" id="IPR011006">
    <property type="entry name" value="CheY-like_superfamily"/>
</dbReference>
<evidence type="ECO:0000313" key="5">
    <source>
        <dbReference type="Proteomes" id="UP001333818"/>
    </source>
</evidence>